<dbReference type="InterPro" id="IPR046342">
    <property type="entry name" value="CBS_dom_sf"/>
</dbReference>
<gene>
    <name evidence="1" type="ORF">EV640_107192</name>
</gene>
<reference evidence="1 2" key="1">
    <citation type="submission" date="2019-03" db="EMBL/GenBank/DDBJ databases">
        <title>Genomic Encyclopedia of Type Strains, Phase III (KMG-III): the genomes of soil and plant-associated and newly described type strains.</title>
        <authorList>
            <person name="Whitman W."/>
        </authorList>
    </citation>
    <scope>NUCLEOTIDE SEQUENCE [LARGE SCALE GENOMIC DNA]</scope>
    <source>
        <strain evidence="1 2">DSM 27373</strain>
    </source>
</reference>
<name>A0A4R7G0N8_9MICC</name>
<evidence type="ECO:0000313" key="2">
    <source>
        <dbReference type="Proteomes" id="UP000294506"/>
    </source>
</evidence>
<dbReference type="RefSeq" id="WP_166645910.1">
    <property type="nucleotide sequence ID" value="NZ_SOAN01000007.1"/>
</dbReference>
<dbReference type="Gene3D" id="3.10.580.10">
    <property type="entry name" value="CBS-domain"/>
    <property type="match status" value="1"/>
</dbReference>
<proteinExistence type="predicted"/>
<sequence length="162" mass="17474">MITVNQLMSGITSNLFVTQSLHDAAALLCDGNISGGEIAALVSDLSHRPVGLITEADLAEIAARHPGDWRKKRCACLLTEDLDFLRPEHDIEGVLERYRADDVKPLLVLEGDDPVGIVYPEAVFASCAEQRSPIWSGTTAAKGPSSDFDQLLLDQEAPGYSP</sequence>
<evidence type="ECO:0000313" key="1">
    <source>
        <dbReference type="EMBL" id="TDS84793.1"/>
    </source>
</evidence>
<comment type="caution">
    <text evidence="1">The sequence shown here is derived from an EMBL/GenBank/DDBJ whole genome shotgun (WGS) entry which is preliminary data.</text>
</comment>
<dbReference type="SUPFAM" id="SSF54631">
    <property type="entry name" value="CBS-domain pair"/>
    <property type="match status" value="1"/>
</dbReference>
<keyword evidence="2" id="KW-1185">Reference proteome</keyword>
<organism evidence="1 2">
    <name type="scientific">Nesterenkonia aurantiaca</name>
    <dbReference type="NCBI Taxonomy" id="1436010"/>
    <lineage>
        <taxon>Bacteria</taxon>
        <taxon>Bacillati</taxon>
        <taxon>Actinomycetota</taxon>
        <taxon>Actinomycetes</taxon>
        <taxon>Micrococcales</taxon>
        <taxon>Micrococcaceae</taxon>
        <taxon>Nesterenkonia</taxon>
    </lineage>
</organism>
<accession>A0A4R7G0N8</accession>
<evidence type="ECO:0008006" key="3">
    <source>
        <dbReference type="Google" id="ProtNLM"/>
    </source>
</evidence>
<dbReference type="AlphaFoldDB" id="A0A4R7G0N8"/>
<protein>
    <recommendedName>
        <fullName evidence="3">CBS domain-containing protein</fullName>
    </recommendedName>
</protein>
<dbReference type="Proteomes" id="UP000294506">
    <property type="component" value="Unassembled WGS sequence"/>
</dbReference>
<dbReference type="EMBL" id="SOAN01000007">
    <property type="protein sequence ID" value="TDS84793.1"/>
    <property type="molecule type" value="Genomic_DNA"/>
</dbReference>